<sequence length="69" mass="7416">MATVVTVTGASREEVERLAVGLREQLGLRPLGSGRPFEQPGRGGTWMLRLAVPEADEPRYAAPVGRVVT</sequence>
<protein>
    <submittedName>
        <fullName evidence="1">Uncharacterized protein</fullName>
    </submittedName>
</protein>
<evidence type="ECO:0000313" key="2">
    <source>
        <dbReference type="Proteomes" id="UP001596174"/>
    </source>
</evidence>
<proteinExistence type="predicted"/>
<gene>
    <name evidence="1" type="ORF">ACFP3V_06485</name>
</gene>
<name>A0ABW1FXU8_9ACTN</name>
<reference evidence="2" key="1">
    <citation type="journal article" date="2019" name="Int. J. Syst. Evol. Microbiol.">
        <title>The Global Catalogue of Microorganisms (GCM) 10K type strain sequencing project: providing services to taxonomists for standard genome sequencing and annotation.</title>
        <authorList>
            <consortium name="The Broad Institute Genomics Platform"/>
            <consortium name="The Broad Institute Genome Sequencing Center for Infectious Disease"/>
            <person name="Wu L."/>
            <person name="Ma J."/>
        </authorList>
    </citation>
    <scope>NUCLEOTIDE SEQUENCE [LARGE SCALE GENOMIC DNA]</scope>
    <source>
        <strain evidence="2">JCM 4816</strain>
    </source>
</reference>
<dbReference type="EMBL" id="JBHSQJ010000020">
    <property type="protein sequence ID" value="MFC5906858.1"/>
    <property type="molecule type" value="Genomic_DNA"/>
</dbReference>
<dbReference type="RefSeq" id="WP_380580688.1">
    <property type="nucleotide sequence ID" value="NZ_JBHSQJ010000020.1"/>
</dbReference>
<accession>A0ABW1FXU8</accession>
<keyword evidence="2" id="KW-1185">Reference proteome</keyword>
<organism evidence="1 2">
    <name type="scientific">Streptacidiphilus monticola</name>
    <dbReference type="NCBI Taxonomy" id="2161674"/>
    <lineage>
        <taxon>Bacteria</taxon>
        <taxon>Bacillati</taxon>
        <taxon>Actinomycetota</taxon>
        <taxon>Actinomycetes</taxon>
        <taxon>Kitasatosporales</taxon>
        <taxon>Streptomycetaceae</taxon>
        <taxon>Streptacidiphilus</taxon>
    </lineage>
</organism>
<dbReference type="Proteomes" id="UP001596174">
    <property type="component" value="Unassembled WGS sequence"/>
</dbReference>
<evidence type="ECO:0000313" key="1">
    <source>
        <dbReference type="EMBL" id="MFC5906858.1"/>
    </source>
</evidence>
<comment type="caution">
    <text evidence="1">The sequence shown here is derived from an EMBL/GenBank/DDBJ whole genome shotgun (WGS) entry which is preliminary data.</text>
</comment>